<organism evidence="1 2">
    <name type="scientific">Halobacillus trueperi</name>
    <dbReference type="NCBI Taxonomy" id="156205"/>
    <lineage>
        <taxon>Bacteria</taxon>
        <taxon>Bacillati</taxon>
        <taxon>Bacillota</taxon>
        <taxon>Bacilli</taxon>
        <taxon>Bacillales</taxon>
        <taxon>Bacillaceae</taxon>
        <taxon>Halobacillus</taxon>
    </lineage>
</organism>
<dbReference type="EMBL" id="QTLC01000078">
    <property type="protein sequence ID" value="RDY66971.1"/>
    <property type="molecule type" value="Genomic_DNA"/>
</dbReference>
<sequence>MKGKTFIISLLIVAISWGGNLWFYQSKQLEEPIFLEHFYGGAGVFELYYLTNREESSHVMSVEFSDGTTLHAKSDYYGFHSGNPAYGPDVQSRSMHYLLKKTGFDEQQMRELEVDHEGEATIHFNDGKTMTADIGTVESSELREGNGIFRSQGTSSSSNGRSFRTYTVKEDLKIDSMSSPFPEVQDDLKMKLYAPSIDLTGTPDAGGPRSYSKELDEEWSQVAGAPLEKIDFPIEMKRGDRIRLTMQEKPDAIRAYSYEIEMTGTTENGNPFTQPFLISNHPQFTPEKMELLIERRGSQ</sequence>
<name>A0A3D8VD35_9BACI</name>
<accession>A0A3D8VD35</accession>
<dbReference type="RefSeq" id="WP_115895178.1">
    <property type="nucleotide sequence ID" value="NZ_QTLC01000078.1"/>
</dbReference>
<evidence type="ECO:0000313" key="1">
    <source>
        <dbReference type="EMBL" id="RDY66971.1"/>
    </source>
</evidence>
<gene>
    <name evidence="1" type="ORF">DXT76_20175</name>
</gene>
<proteinExistence type="predicted"/>
<evidence type="ECO:0000313" key="2">
    <source>
        <dbReference type="Proteomes" id="UP000257032"/>
    </source>
</evidence>
<reference evidence="1 2" key="1">
    <citation type="submission" date="2018-08" db="EMBL/GenBank/DDBJ databases">
        <title>Genome sequence of strict halophilic Halobacillus trueperi SS1 isolated from Lunsu, a salty water body of North West Himalayas.</title>
        <authorList>
            <person name="Gupta S."/>
            <person name="Sharma P."/>
            <person name="Dev K."/>
            <person name="Baumler D."/>
            <person name="Sourirajan A."/>
        </authorList>
    </citation>
    <scope>NUCLEOTIDE SEQUENCE [LARGE SCALE GENOMIC DNA]</scope>
    <source>
        <strain evidence="1 2">SS1</strain>
    </source>
</reference>
<dbReference type="Proteomes" id="UP000257032">
    <property type="component" value="Unassembled WGS sequence"/>
</dbReference>
<comment type="caution">
    <text evidence="1">The sequence shown here is derived from an EMBL/GenBank/DDBJ whole genome shotgun (WGS) entry which is preliminary data.</text>
</comment>
<protein>
    <submittedName>
        <fullName evidence="1">Uncharacterized protein</fullName>
    </submittedName>
</protein>
<dbReference type="AlphaFoldDB" id="A0A3D8VD35"/>